<comment type="caution">
    <text evidence="2">The sequence shown here is derived from an EMBL/GenBank/DDBJ whole genome shotgun (WGS) entry which is preliminary data.</text>
</comment>
<dbReference type="Pfam" id="PF18381">
    <property type="entry name" value="YcaO_C"/>
    <property type="match status" value="1"/>
</dbReference>
<proteinExistence type="predicted"/>
<dbReference type="NCBIfam" id="NF040716">
    <property type="entry name" value="YcaO_for_S12"/>
    <property type="match status" value="1"/>
</dbReference>
<keyword evidence="2" id="KW-0689">Ribosomal protein</keyword>
<dbReference type="AlphaFoldDB" id="A0A1J5T7Z8"/>
<evidence type="ECO:0000259" key="1">
    <source>
        <dbReference type="PROSITE" id="PS51664"/>
    </source>
</evidence>
<dbReference type="PANTHER" id="PTHR37809">
    <property type="entry name" value="RIBOSOMAL PROTEIN S12 METHYLTHIOTRANSFERASE ACCESSORY FACTOR YCAO"/>
    <property type="match status" value="1"/>
</dbReference>
<dbReference type="PANTHER" id="PTHR37809:SF1">
    <property type="entry name" value="RIBOSOMAL PROTEIN S12 METHYLTHIOTRANSFERASE ACCESSORY FACTOR YCAO"/>
    <property type="match status" value="1"/>
</dbReference>
<keyword evidence="2" id="KW-0808">Transferase</keyword>
<name>A0A1J5T7Z8_9ZZZZ</name>
<dbReference type="Pfam" id="PF02624">
    <property type="entry name" value="YcaO"/>
    <property type="match status" value="1"/>
</dbReference>
<dbReference type="InterPro" id="IPR041080">
    <property type="entry name" value="YcaO_C"/>
</dbReference>
<organism evidence="2">
    <name type="scientific">mine drainage metagenome</name>
    <dbReference type="NCBI Taxonomy" id="410659"/>
    <lineage>
        <taxon>unclassified sequences</taxon>
        <taxon>metagenomes</taxon>
        <taxon>ecological metagenomes</taxon>
    </lineage>
</organism>
<protein>
    <submittedName>
        <fullName evidence="2">Ribosomal protein S12 methylthiotransferase accessory factor YcaO</fullName>
    </submittedName>
</protein>
<dbReference type="GO" id="GO:0005840">
    <property type="term" value="C:ribosome"/>
    <property type="evidence" value="ECO:0007669"/>
    <property type="project" value="UniProtKB-KW"/>
</dbReference>
<gene>
    <name evidence="2" type="primary">ycaO_1</name>
    <name evidence="2" type="ORF">GALL_61280</name>
</gene>
<dbReference type="Gene3D" id="3.30.1330.230">
    <property type="match status" value="1"/>
</dbReference>
<dbReference type="EMBL" id="MLJW01000017">
    <property type="protein sequence ID" value="OIR12429.1"/>
    <property type="molecule type" value="Genomic_DNA"/>
</dbReference>
<accession>A0A1J5T7Z8</accession>
<dbReference type="InterPro" id="IPR003776">
    <property type="entry name" value="YcaO-like_dom"/>
</dbReference>
<sequence length="582" mass="64841">MNIPVTETFIPSKDASLESSISTLQGKLEALGFHIEERSWLNEIENIWSVHVSDRDCPRLFSNGKGASQLAARASALGEYFERLSTNYFWTHFYLGETIANEDFVHYPNEQWFVIKGDKWPTALLTPELHKFYNPEKDVSANKLVDLNSGNASRGICAIPYVRLRDNQTALFPVNLIGNLYVSNGMSAGNTVMEARAQALAEIFERDIKFRIIRDGICLPDVPDDVINRYPRIAAGIKGLRAAGYGILVKDASLGGKYPVMNVTLLHPEDQGCFASFGAHPRFEVALERALTELLQGRAIDGLKDFAAPGFDMEEIADSQNLEIHFVDSSGVISWDFLRNTPDYDFVDWNFSTTTEEDYQWCVNTIHASGHDIYIADFTHLGVYACRIFVPGMSEIYPIEELQWENNTVGNLVRPATLRLPELSQTESAQLLETLLELDLADELPVTTLIGLCADPNTTWVDLRVGELKALAALAAGDTESILDGCAWVGQFGQLDKNRAQVYRCIEALVQLQEKLESDDTTPFEANLELLYGADAVRQAHALLSGEDQYFGLGALGANMEGSNMHQRLLEAYRKVGKHKTL</sequence>
<keyword evidence="2" id="KW-0687">Ribonucleoprotein</keyword>
<dbReference type="GO" id="GO:0016740">
    <property type="term" value="F:transferase activity"/>
    <property type="evidence" value="ECO:0007669"/>
    <property type="project" value="UniProtKB-KW"/>
</dbReference>
<feature type="domain" description="YcaO" evidence="1">
    <location>
        <begin position="64"/>
        <end position="441"/>
    </location>
</feature>
<dbReference type="NCBIfam" id="TIGR00702">
    <property type="entry name" value="YcaO-type kinase domain"/>
    <property type="match status" value="1"/>
</dbReference>
<evidence type="ECO:0000313" key="2">
    <source>
        <dbReference type="EMBL" id="OIR12429.1"/>
    </source>
</evidence>
<reference evidence="2" key="1">
    <citation type="submission" date="2016-10" db="EMBL/GenBank/DDBJ databases">
        <title>Sequence of Gallionella enrichment culture.</title>
        <authorList>
            <person name="Poehlein A."/>
            <person name="Muehling M."/>
            <person name="Daniel R."/>
        </authorList>
    </citation>
    <scope>NUCLEOTIDE SEQUENCE</scope>
</reference>
<dbReference type="PROSITE" id="PS51664">
    <property type="entry name" value="YCAO"/>
    <property type="match status" value="1"/>
</dbReference>